<organism evidence="1 2">
    <name type="scientific">Klebsiella pneumoniae</name>
    <dbReference type="NCBI Taxonomy" id="573"/>
    <lineage>
        <taxon>Bacteria</taxon>
        <taxon>Pseudomonadati</taxon>
        <taxon>Pseudomonadota</taxon>
        <taxon>Gammaproteobacteria</taxon>
        <taxon>Enterobacterales</taxon>
        <taxon>Enterobacteriaceae</taxon>
        <taxon>Klebsiella/Raoultella group</taxon>
        <taxon>Klebsiella</taxon>
        <taxon>Klebsiella pneumoniae complex</taxon>
    </lineage>
</organism>
<evidence type="ECO:0000313" key="2">
    <source>
        <dbReference type="Proteomes" id="UP000250675"/>
    </source>
</evidence>
<protein>
    <submittedName>
        <fullName evidence="1">Bacteriophage protein</fullName>
    </submittedName>
</protein>
<sequence length="120" mass="13033">MIVKDAYGTDKPIHFFRPTKVTIYAAIKIKVLPGYTSDIGEDIKKAVSDYINTLYIGDTVYFSRLYVPATLGNAASGKTYDLMTVSIGKDAVTMSEANIPILFNESATCSPENIAIITVA</sequence>
<dbReference type="EMBL" id="UASO01000004">
    <property type="protein sequence ID" value="SQC19748.1"/>
    <property type="molecule type" value="Genomic_DNA"/>
</dbReference>
<evidence type="ECO:0000313" key="1">
    <source>
        <dbReference type="EMBL" id="SQC19748.1"/>
    </source>
</evidence>
<proteinExistence type="predicted"/>
<name>A0A2X3CS20_KLEPN</name>
<dbReference type="AlphaFoldDB" id="A0A2X3CS20"/>
<reference evidence="1 2" key="1">
    <citation type="submission" date="2018-06" db="EMBL/GenBank/DDBJ databases">
        <authorList>
            <consortium name="Pathogen Informatics"/>
            <person name="Doyle S."/>
        </authorList>
    </citation>
    <scope>NUCLEOTIDE SEQUENCE [LARGE SCALE GENOMIC DNA]</scope>
    <source>
        <strain evidence="1 2">NCTC9645</strain>
    </source>
</reference>
<dbReference type="Proteomes" id="UP000250675">
    <property type="component" value="Unassembled WGS sequence"/>
</dbReference>
<gene>
    <name evidence="1" type="ORF">NCTC9645_01299</name>
</gene>
<accession>A0A2X3CS20</accession>